<dbReference type="InterPro" id="IPR005017">
    <property type="entry name" value="OMPP1/FadL/TodX"/>
</dbReference>
<name>A0A7D5ZCM1_9NEIS</name>
<proteinExistence type="inferred from homology"/>
<keyword evidence="4" id="KW-0812">Transmembrane</keyword>
<evidence type="ECO:0000256" key="3">
    <source>
        <dbReference type="ARBA" id="ARBA00022452"/>
    </source>
</evidence>
<evidence type="ECO:0000256" key="8">
    <source>
        <dbReference type="SAM" id="SignalP"/>
    </source>
</evidence>
<comment type="subcellular location">
    <subcellularLocation>
        <location evidence="1">Cell outer membrane</location>
        <topology evidence="1">Multi-pass membrane protein</topology>
    </subcellularLocation>
</comment>
<evidence type="ECO:0000256" key="2">
    <source>
        <dbReference type="ARBA" id="ARBA00008163"/>
    </source>
</evidence>
<dbReference type="Pfam" id="PF03349">
    <property type="entry name" value="Toluene_X"/>
    <property type="match status" value="1"/>
</dbReference>
<evidence type="ECO:0000256" key="6">
    <source>
        <dbReference type="ARBA" id="ARBA00023136"/>
    </source>
</evidence>
<keyword evidence="10" id="KW-1185">Reference proteome</keyword>
<evidence type="ECO:0000256" key="5">
    <source>
        <dbReference type="ARBA" id="ARBA00022729"/>
    </source>
</evidence>
<dbReference type="GO" id="GO:0009279">
    <property type="term" value="C:cell outer membrane"/>
    <property type="evidence" value="ECO:0007669"/>
    <property type="project" value="UniProtKB-SubCell"/>
</dbReference>
<dbReference type="SUPFAM" id="SSF56935">
    <property type="entry name" value="Porins"/>
    <property type="match status" value="1"/>
</dbReference>
<dbReference type="Proteomes" id="UP000510822">
    <property type="component" value="Chromosome"/>
</dbReference>
<accession>A0A7D5ZCM1</accession>
<sequence>MIQSAFTLKTTVRSLKMIGLMGAMLSSGSVFASGYHFGTQSASNQGVANSGAAEVMDASTIFYNPAGMSRLEGTQVSGVLNVIMPDGEFTNTKTTTALGKATGGSNGGNFGVTTAVPHAYLTHQINDQLHVGVGMFVPFGSHTDYDAGWVGRYQTLESQIKTLNLNPSISYKFNDTVSVGAGVSVQYIDGLLSKALDLGTATRNPALSGNPAYDGKSEVTGDDIGYGFNLGALFNINEATRVGVAYRSAIKHKLKGDLKFTVPAQLQATAIGASLKDTAATLDVETPESFSINAFHQLNQEWALTADYTWTGHSRFDEIRIKATGRTDSVTVTNWSDTSRYSIGATYTPNQTWSLRFGLAYDQSPESNAAERIASIPDSDRIWYALGGRYNFDQNNSIDLAAIYVQLKDSNIDRKPLHPSEAAAGNISGNYSVSSITLGMQYNHRF</sequence>
<gene>
    <name evidence="9" type="ORF">HZU75_00110</name>
</gene>
<dbReference type="EMBL" id="CP058952">
    <property type="protein sequence ID" value="QLI80068.1"/>
    <property type="molecule type" value="Genomic_DNA"/>
</dbReference>
<keyword evidence="7" id="KW-0998">Cell outer membrane</keyword>
<dbReference type="GO" id="GO:0015483">
    <property type="term" value="F:long-chain fatty acid transporting porin activity"/>
    <property type="evidence" value="ECO:0007669"/>
    <property type="project" value="TreeGrafter"/>
</dbReference>
<evidence type="ECO:0000313" key="10">
    <source>
        <dbReference type="Proteomes" id="UP000510822"/>
    </source>
</evidence>
<keyword evidence="5 8" id="KW-0732">Signal</keyword>
<dbReference type="KEGG" id="cfon:HZU75_00110"/>
<dbReference type="AlphaFoldDB" id="A0A7D5ZCM1"/>
<evidence type="ECO:0000256" key="1">
    <source>
        <dbReference type="ARBA" id="ARBA00004571"/>
    </source>
</evidence>
<evidence type="ECO:0000256" key="7">
    <source>
        <dbReference type="ARBA" id="ARBA00023237"/>
    </source>
</evidence>
<feature type="chain" id="PRO_5028863900" evidence="8">
    <location>
        <begin position="33"/>
        <end position="446"/>
    </location>
</feature>
<protein>
    <submittedName>
        <fullName evidence="9">Outer membrane protein transport protein</fullName>
    </submittedName>
</protein>
<organism evidence="9 10">
    <name type="scientific">Chitinibacter fontanus</name>
    <dbReference type="NCBI Taxonomy" id="1737446"/>
    <lineage>
        <taxon>Bacteria</taxon>
        <taxon>Pseudomonadati</taxon>
        <taxon>Pseudomonadota</taxon>
        <taxon>Betaproteobacteria</taxon>
        <taxon>Neisseriales</taxon>
        <taxon>Chitinibacteraceae</taxon>
        <taxon>Chitinibacter</taxon>
    </lineage>
</organism>
<dbReference type="PANTHER" id="PTHR35093">
    <property type="entry name" value="OUTER MEMBRANE PROTEIN NMB0088-RELATED"/>
    <property type="match status" value="1"/>
</dbReference>
<feature type="signal peptide" evidence="8">
    <location>
        <begin position="1"/>
        <end position="32"/>
    </location>
</feature>
<dbReference type="Gene3D" id="2.40.160.60">
    <property type="entry name" value="Outer membrane protein transport protein (OMPP1/FadL/TodX)"/>
    <property type="match status" value="1"/>
</dbReference>
<dbReference type="PANTHER" id="PTHR35093:SF8">
    <property type="entry name" value="OUTER MEMBRANE PROTEIN NMB0088-RELATED"/>
    <property type="match status" value="1"/>
</dbReference>
<dbReference type="RefSeq" id="WP_180307213.1">
    <property type="nucleotide sequence ID" value="NZ_CP058952.1"/>
</dbReference>
<reference evidence="9 10" key="1">
    <citation type="journal article" date="2016" name="Int. J. Syst. Evol. Microbiol.">
        <title>Chitinibacter fontanus sp. nov., isolated from a spring.</title>
        <authorList>
            <person name="Sheu S.Y."/>
            <person name="Li Y.S."/>
            <person name="Young C.C."/>
            <person name="Chen W.M."/>
        </authorList>
    </citation>
    <scope>NUCLEOTIDE SEQUENCE [LARGE SCALE GENOMIC DNA]</scope>
    <source>
        <strain evidence="9 10">STM-7</strain>
    </source>
</reference>
<comment type="similarity">
    <text evidence="2">Belongs to the OmpP1/FadL family.</text>
</comment>
<evidence type="ECO:0000256" key="4">
    <source>
        <dbReference type="ARBA" id="ARBA00022692"/>
    </source>
</evidence>
<keyword evidence="6" id="KW-0472">Membrane</keyword>
<evidence type="ECO:0000313" key="9">
    <source>
        <dbReference type="EMBL" id="QLI80068.1"/>
    </source>
</evidence>
<keyword evidence="3" id="KW-1134">Transmembrane beta strand</keyword>